<protein>
    <submittedName>
        <fullName evidence="2">Uncharacterized protein</fullName>
    </submittedName>
</protein>
<feature type="transmembrane region" description="Helical" evidence="1">
    <location>
        <begin position="6"/>
        <end position="26"/>
    </location>
</feature>
<proteinExistence type="predicted"/>
<gene>
    <name evidence="2" type="ORF">LSAT_V11C900499400</name>
</gene>
<evidence type="ECO:0000313" key="2">
    <source>
        <dbReference type="EMBL" id="KAJ0186307.1"/>
    </source>
</evidence>
<organism evidence="2 3">
    <name type="scientific">Lactuca sativa</name>
    <name type="common">Garden lettuce</name>
    <dbReference type="NCBI Taxonomy" id="4236"/>
    <lineage>
        <taxon>Eukaryota</taxon>
        <taxon>Viridiplantae</taxon>
        <taxon>Streptophyta</taxon>
        <taxon>Embryophyta</taxon>
        <taxon>Tracheophyta</taxon>
        <taxon>Spermatophyta</taxon>
        <taxon>Magnoliopsida</taxon>
        <taxon>eudicotyledons</taxon>
        <taxon>Gunneridae</taxon>
        <taxon>Pentapetalae</taxon>
        <taxon>asterids</taxon>
        <taxon>campanulids</taxon>
        <taxon>Asterales</taxon>
        <taxon>Asteraceae</taxon>
        <taxon>Cichorioideae</taxon>
        <taxon>Cichorieae</taxon>
        <taxon>Lactucinae</taxon>
        <taxon>Lactuca</taxon>
    </lineage>
</organism>
<evidence type="ECO:0000256" key="1">
    <source>
        <dbReference type="SAM" id="Phobius"/>
    </source>
</evidence>
<keyword evidence="1" id="KW-1133">Transmembrane helix</keyword>
<keyword evidence="1" id="KW-0472">Membrane</keyword>
<evidence type="ECO:0000313" key="3">
    <source>
        <dbReference type="Proteomes" id="UP000235145"/>
    </source>
</evidence>
<sequence length="123" mass="13853">MAKSTNPLAVIFVFLFVFFLVLRIVAKKYVPIRFFVPNWWVRKRQTRYASGEARHGQGFVETQSTVISNAGNGRGQNMELVTEMELGGHAFAISIAKCYKISEEQTRCIMGFVVSGSLNKSNK</sequence>
<name>A0A9R1UFH0_LACSA</name>
<reference evidence="2 3" key="1">
    <citation type="journal article" date="2017" name="Nat. Commun.">
        <title>Genome assembly with in vitro proximity ligation data and whole-genome triplication in lettuce.</title>
        <authorList>
            <person name="Reyes-Chin-Wo S."/>
            <person name="Wang Z."/>
            <person name="Yang X."/>
            <person name="Kozik A."/>
            <person name="Arikit S."/>
            <person name="Song C."/>
            <person name="Xia L."/>
            <person name="Froenicke L."/>
            <person name="Lavelle D.O."/>
            <person name="Truco M.J."/>
            <person name="Xia R."/>
            <person name="Zhu S."/>
            <person name="Xu C."/>
            <person name="Xu H."/>
            <person name="Xu X."/>
            <person name="Cox K."/>
            <person name="Korf I."/>
            <person name="Meyers B.C."/>
            <person name="Michelmore R.W."/>
        </authorList>
    </citation>
    <scope>NUCLEOTIDE SEQUENCE [LARGE SCALE GENOMIC DNA]</scope>
    <source>
        <strain evidence="3">cv. Salinas</strain>
        <tissue evidence="2">Seedlings</tissue>
    </source>
</reference>
<dbReference type="EMBL" id="NBSK02000009">
    <property type="protein sequence ID" value="KAJ0186307.1"/>
    <property type="molecule type" value="Genomic_DNA"/>
</dbReference>
<dbReference type="Proteomes" id="UP000235145">
    <property type="component" value="Unassembled WGS sequence"/>
</dbReference>
<dbReference type="AlphaFoldDB" id="A0A9R1UFH0"/>
<comment type="caution">
    <text evidence="2">The sequence shown here is derived from an EMBL/GenBank/DDBJ whole genome shotgun (WGS) entry which is preliminary data.</text>
</comment>
<keyword evidence="1" id="KW-0812">Transmembrane</keyword>
<accession>A0A9R1UFH0</accession>
<keyword evidence="3" id="KW-1185">Reference proteome</keyword>